<comment type="similarity">
    <text evidence="1 3">Belongs to the thiolase-like superfamily. Beta-ketoacyl-ACP synthases family.</text>
</comment>
<evidence type="ECO:0000313" key="5">
    <source>
        <dbReference type="EMBL" id="HIW02436.1"/>
    </source>
</evidence>
<dbReference type="GO" id="GO:0005829">
    <property type="term" value="C:cytosol"/>
    <property type="evidence" value="ECO:0007669"/>
    <property type="project" value="TreeGrafter"/>
</dbReference>
<dbReference type="SMART" id="SM00825">
    <property type="entry name" value="PKS_KS"/>
    <property type="match status" value="1"/>
</dbReference>
<dbReference type="InterPro" id="IPR000794">
    <property type="entry name" value="Beta-ketoacyl_synthase"/>
</dbReference>
<protein>
    <submittedName>
        <fullName evidence="5">3-oxoacyl-ACP synthase</fullName>
    </submittedName>
</protein>
<dbReference type="SUPFAM" id="SSF53901">
    <property type="entry name" value="Thiolase-like"/>
    <property type="match status" value="3"/>
</dbReference>
<evidence type="ECO:0000256" key="2">
    <source>
        <dbReference type="ARBA" id="ARBA00022679"/>
    </source>
</evidence>
<dbReference type="InterPro" id="IPR020841">
    <property type="entry name" value="PKS_Beta-ketoAc_synthase_dom"/>
</dbReference>
<dbReference type="Gene3D" id="3.40.47.10">
    <property type="match status" value="2"/>
</dbReference>
<name>A0A9D1TSC4_9FIRM</name>
<accession>A0A9D1TSC4</accession>
<comment type="caution">
    <text evidence="5">The sequence shown here is derived from an EMBL/GenBank/DDBJ whole genome shotgun (WGS) entry which is preliminary data.</text>
</comment>
<proteinExistence type="inferred from homology"/>
<evidence type="ECO:0000259" key="4">
    <source>
        <dbReference type="PROSITE" id="PS52004"/>
    </source>
</evidence>
<dbReference type="GO" id="GO:0006633">
    <property type="term" value="P:fatty acid biosynthetic process"/>
    <property type="evidence" value="ECO:0007669"/>
    <property type="project" value="TreeGrafter"/>
</dbReference>
<organism evidence="5 6">
    <name type="scientific">Candidatus Protoclostridium stercorigallinarum</name>
    <dbReference type="NCBI Taxonomy" id="2838741"/>
    <lineage>
        <taxon>Bacteria</taxon>
        <taxon>Bacillati</taxon>
        <taxon>Bacillota</taxon>
        <taxon>Clostridia</taxon>
        <taxon>Candidatus Protoclostridium</taxon>
    </lineage>
</organism>
<reference evidence="5" key="2">
    <citation type="submission" date="2021-04" db="EMBL/GenBank/DDBJ databases">
        <authorList>
            <person name="Gilroy R."/>
        </authorList>
    </citation>
    <scope>NUCLEOTIDE SEQUENCE</scope>
    <source>
        <strain evidence="5">12435</strain>
    </source>
</reference>
<dbReference type="Pfam" id="PF02801">
    <property type="entry name" value="Ketoacyl-synt_C"/>
    <property type="match status" value="2"/>
</dbReference>
<dbReference type="Pfam" id="PF00109">
    <property type="entry name" value="ketoacyl-synt"/>
    <property type="match status" value="2"/>
</dbReference>
<keyword evidence="2 3" id="KW-0808">Transferase</keyword>
<reference evidence="5" key="1">
    <citation type="journal article" date="2021" name="PeerJ">
        <title>Extensive microbial diversity within the chicken gut microbiome revealed by metagenomics and culture.</title>
        <authorList>
            <person name="Gilroy R."/>
            <person name="Ravi A."/>
            <person name="Getino M."/>
            <person name="Pursley I."/>
            <person name="Horton D.L."/>
            <person name="Alikhan N.F."/>
            <person name="Baker D."/>
            <person name="Gharbi K."/>
            <person name="Hall N."/>
            <person name="Watson M."/>
            <person name="Adriaenssens E.M."/>
            <person name="Foster-Nyarko E."/>
            <person name="Jarju S."/>
            <person name="Secka A."/>
            <person name="Antonio M."/>
            <person name="Oren A."/>
            <person name="Chaudhuri R.R."/>
            <person name="La Ragione R."/>
            <person name="Hildebrand F."/>
            <person name="Pallen M.J."/>
        </authorList>
    </citation>
    <scope>NUCLEOTIDE SEQUENCE</scope>
    <source>
        <strain evidence="5">12435</strain>
    </source>
</reference>
<dbReference type="PANTHER" id="PTHR11712">
    <property type="entry name" value="POLYKETIDE SYNTHASE-RELATED"/>
    <property type="match status" value="1"/>
</dbReference>
<gene>
    <name evidence="5" type="ORF">H9892_03770</name>
</gene>
<sequence>MNDRVVITGLGLTCAIGGSADECFDNALAGKVGIKEVKSVEHSECYAHIGGEYNEFVTPEGEDRASALCIKAAKEAVADSGLDVSADPSRVSVVVGSCVGGAVSIEKFYRDYVADPDKASGEDVLKMPISAIANNVALEFGAQGAVDNVANACAAGTMSISIAADLIRSGKADAVIAGGSDPMSSLAFSGFHALHALDSEPCRPFNKSKGIALGEGAGILIVESYEHAKARGAKVYCEVLGSGVSSDAHHITAPAPDGEGMQAAMERSIANSGIKASDVDYINAHGTGTPLNDSSELGAMLRVFGDEGEVSCSTTKSMVGHCLGAAGSVEAVMCVKAIERGIVPPTAGYTDEDVTLMREKAGNFDFVPNKGKQRKVEYVQSNNYAFGGNNASIIYAKEGAPRKLAEPNGERVFVTGFGIVSPLGNTAEEYAANVNAGAAAKRCETCGDYVSSVGKEDFDAVGIKLNFYRKLDKLSQMTCVAGKRALANAGIEVTEDNARKIGIVAGTSDGPQTDIANFQKGIIANGTQTGSAFLFPNTVYNAAPGYFSIAAGVKGYNVTLSNGAASGIAAVAFGSRVLGTTQNDVILAIGADEDSETVHMLYEKTGAIAAGMTPGDGATVVVLERGSSVRARGAKVYAEVLGSGFAHCPTEFGKYGCAGKLKEAIDLALAESGVKAEDIGTVVTCANGVKSLTEAENEALAAFCKAKKVSVKDICGEGRAASSALSVAHAAMMLDGEIAGGEGEYALVLGASVGGSYNAVVLKKA</sequence>
<dbReference type="PROSITE" id="PS52004">
    <property type="entry name" value="KS3_2"/>
    <property type="match status" value="1"/>
</dbReference>
<dbReference type="InterPro" id="IPR014031">
    <property type="entry name" value="Ketoacyl_synth_C"/>
</dbReference>
<evidence type="ECO:0000256" key="1">
    <source>
        <dbReference type="ARBA" id="ARBA00008467"/>
    </source>
</evidence>
<dbReference type="InterPro" id="IPR016039">
    <property type="entry name" value="Thiolase-like"/>
</dbReference>
<dbReference type="GO" id="GO:0004315">
    <property type="term" value="F:3-oxoacyl-[acyl-carrier-protein] synthase activity"/>
    <property type="evidence" value="ECO:0007669"/>
    <property type="project" value="TreeGrafter"/>
</dbReference>
<dbReference type="CDD" id="cd00834">
    <property type="entry name" value="KAS_I_II"/>
    <property type="match status" value="1"/>
</dbReference>
<evidence type="ECO:0000313" key="6">
    <source>
        <dbReference type="Proteomes" id="UP000823990"/>
    </source>
</evidence>
<dbReference type="EMBL" id="DXHS01000065">
    <property type="protein sequence ID" value="HIW02436.1"/>
    <property type="molecule type" value="Genomic_DNA"/>
</dbReference>
<dbReference type="AlphaFoldDB" id="A0A9D1TSC4"/>
<dbReference type="PANTHER" id="PTHR11712:SF336">
    <property type="entry name" value="3-OXOACYL-[ACYL-CARRIER-PROTEIN] SYNTHASE, MITOCHONDRIAL"/>
    <property type="match status" value="1"/>
</dbReference>
<dbReference type="InterPro" id="IPR014030">
    <property type="entry name" value="Ketoacyl_synth_N"/>
</dbReference>
<feature type="domain" description="Ketosynthase family 3 (KS3)" evidence="4">
    <location>
        <begin position="1"/>
        <end position="397"/>
    </location>
</feature>
<evidence type="ECO:0000256" key="3">
    <source>
        <dbReference type="RuleBase" id="RU003694"/>
    </source>
</evidence>
<dbReference type="Proteomes" id="UP000823990">
    <property type="component" value="Unassembled WGS sequence"/>
</dbReference>